<dbReference type="EMBL" id="VLKZ01000006">
    <property type="protein sequence ID" value="TWI55772.1"/>
    <property type="molecule type" value="Genomic_DNA"/>
</dbReference>
<keyword evidence="6 8" id="KW-0472">Membrane</keyword>
<dbReference type="PROSITE" id="PS51779">
    <property type="entry name" value="POTRA"/>
    <property type="match status" value="1"/>
</dbReference>
<dbReference type="GO" id="GO:0032153">
    <property type="term" value="C:cell division site"/>
    <property type="evidence" value="ECO:0007669"/>
    <property type="project" value="UniProtKB-UniRule"/>
</dbReference>
<dbReference type="InterPro" id="IPR005548">
    <property type="entry name" value="Cell_div_FtsQ/DivIB_C"/>
</dbReference>
<evidence type="ECO:0000256" key="2">
    <source>
        <dbReference type="ARBA" id="ARBA00022475"/>
    </source>
</evidence>
<dbReference type="HAMAP" id="MF_00912">
    <property type="entry name" value="DivIB"/>
    <property type="match status" value="1"/>
</dbReference>
<dbReference type="AlphaFoldDB" id="A0A562QG89"/>
<dbReference type="InterPro" id="IPR050487">
    <property type="entry name" value="FtsQ_DivIB"/>
</dbReference>
<comment type="subcellular location">
    <subcellularLocation>
        <location evidence="8">Cell membrane</location>
        <topology evidence="8">Single-pass type II membrane protein</topology>
    </subcellularLocation>
    <subcellularLocation>
        <location evidence="1">Membrane</location>
    </subcellularLocation>
    <text evidence="8">Localizes to the division septum.</text>
</comment>
<keyword evidence="7 8" id="KW-0131">Cell cycle</keyword>
<dbReference type="Gene3D" id="3.10.20.310">
    <property type="entry name" value="membrane protein fhac"/>
    <property type="match status" value="1"/>
</dbReference>
<keyword evidence="4 8" id="KW-0812">Transmembrane</keyword>
<dbReference type="GO" id="GO:0005886">
    <property type="term" value="C:plasma membrane"/>
    <property type="evidence" value="ECO:0007669"/>
    <property type="project" value="UniProtKB-SubCell"/>
</dbReference>
<feature type="domain" description="POTRA" evidence="9">
    <location>
        <begin position="50"/>
        <end position="118"/>
    </location>
</feature>
<comment type="caution">
    <text evidence="10">The sequence shown here is derived from an EMBL/GenBank/DDBJ whole genome shotgun (WGS) entry which is preliminary data.</text>
</comment>
<proteinExistence type="inferred from homology"/>
<sequence>MSKDKVVTIHERIPSLKDQRKQRANRRLLFFLSFFFLLLLLMVYFQSPLSHVRNITVSGTHFLSEEEVIKYSQMNDGMSIWNINREEIKSRLLNHSEIAEVTIERRLPSTIHLIIEEHARIGYLYRDDKYYPILETGQYLNELPRHQFPSDAPLLIDFNEGDALAELSAELQKVPNHLIERISEIFYEPTESDPLSIILFMTDGVEVHTSIKGFSENMAPYPSIARELEDRKEGILHMRMSPYFEEFNGEEEEDNSEGEG</sequence>
<evidence type="ECO:0000256" key="3">
    <source>
        <dbReference type="ARBA" id="ARBA00022618"/>
    </source>
</evidence>
<dbReference type="OrthoDB" id="1819027at2"/>
<feature type="transmembrane region" description="Helical" evidence="8">
    <location>
        <begin position="28"/>
        <end position="45"/>
    </location>
</feature>
<dbReference type="RefSeq" id="WP_144450638.1">
    <property type="nucleotide sequence ID" value="NZ_VLKZ01000006.1"/>
</dbReference>
<organism evidence="10 11">
    <name type="scientific">Halalkalibacter nanhaiisediminis</name>
    <dbReference type="NCBI Taxonomy" id="688079"/>
    <lineage>
        <taxon>Bacteria</taxon>
        <taxon>Bacillati</taxon>
        <taxon>Bacillota</taxon>
        <taxon>Bacilli</taxon>
        <taxon>Bacillales</taxon>
        <taxon>Bacillaceae</taxon>
        <taxon>Halalkalibacter</taxon>
    </lineage>
</organism>
<reference evidence="10 11" key="1">
    <citation type="journal article" date="2015" name="Stand. Genomic Sci.">
        <title>Genomic Encyclopedia of Bacterial and Archaeal Type Strains, Phase III: the genomes of soil and plant-associated and newly described type strains.</title>
        <authorList>
            <person name="Whitman W.B."/>
            <person name="Woyke T."/>
            <person name="Klenk H.P."/>
            <person name="Zhou Y."/>
            <person name="Lilburn T.G."/>
            <person name="Beck B.J."/>
            <person name="De Vos P."/>
            <person name="Vandamme P."/>
            <person name="Eisen J.A."/>
            <person name="Garrity G."/>
            <person name="Hugenholtz P."/>
            <person name="Kyrpides N.C."/>
        </authorList>
    </citation>
    <scope>NUCLEOTIDE SEQUENCE [LARGE SCALE GENOMIC DNA]</scope>
    <source>
        <strain evidence="10 11">CGMCC 1.10116</strain>
    </source>
</reference>
<keyword evidence="3 8" id="KW-0132">Cell division</keyword>
<dbReference type="Pfam" id="PF03799">
    <property type="entry name" value="FtsQ_DivIB_C"/>
    <property type="match status" value="1"/>
</dbReference>
<comment type="function">
    <text evidence="8">Cell division protein that may be involved in stabilizing or promoting the assembly of the division complex.</text>
</comment>
<dbReference type="PANTHER" id="PTHR37820">
    <property type="entry name" value="CELL DIVISION PROTEIN DIVIB"/>
    <property type="match status" value="1"/>
</dbReference>
<evidence type="ECO:0000256" key="5">
    <source>
        <dbReference type="ARBA" id="ARBA00022989"/>
    </source>
</evidence>
<evidence type="ECO:0000259" key="9">
    <source>
        <dbReference type="PROSITE" id="PS51779"/>
    </source>
</evidence>
<dbReference type="Pfam" id="PF08478">
    <property type="entry name" value="POTRA_1"/>
    <property type="match status" value="1"/>
</dbReference>
<dbReference type="InterPro" id="IPR013685">
    <property type="entry name" value="POTRA_FtsQ_type"/>
</dbReference>
<evidence type="ECO:0000256" key="4">
    <source>
        <dbReference type="ARBA" id="ARBA00022692"/>
    </source>
</evidence>
<evidence type="ECO:0000313" key="10">
    <source>
        <dbReference type="EMBL" id="TWI55772.1"/>
    </source>
</evidence>
<dbReference type="Proteomes" id="UP000315711">
    <property type="component" value="Unassembled WGS sequence"/>
</dbReference>
<dbReference type="InterPro" id="IPR026580">
    <property type="entry name" value="DivIB"/>
</dbReference>
<keyword evidence="11" id="KW-1185">Reference proteome</keyword>
<dbReference type="PANTHER" id="PTHR37820:SF1">
    <property type="entry name" value="CELL DIVISION PROTEIN FTSQ"/>
    <property type="match status" value="1"/>
</dbReference>
<keyword evidence="5 8" id="KW-1133">Transmembrane helix</keyword>
<keyword evidence="2 8" id="KW-1003">Cell membrane</keyword>
<evidence type="ECO:0000256" key="8">
    <source>
        <dbReference type="HAMAP-Rule" id="MF_00912"/>
    </source>
</evidence>
<dbReference type="Gene3D" id="3.40.50.10960">
    <property type="match status" value="1"/>
</dbReference>
<evidence type="ECO:0000256" key="1">
    <source>
        <dbReference type="ARBA" id="ARBA00004370"/>
    </source>
</evidence>
<gene>
    <name evidence="8" type="primary">divIB</name>
    <name evidence="10" type="ORF">IQ10_02331</name>
</gene>
<accession>A0A562QG89</accession>
<protein>
    <recommendedName>
        <fullName evidence="8">Cell division protein DivIB</fullName>
    </recommendedName>
</protein>
<dbReference type="GO" id="GO:0043093">
    <property type="term" value="P:FtsZ-dependent cytokinesis"/>
    <property type="evidence" value="ECO:0007669"/>
    <property type="project" value="UniProtKB-UniRule"/>
</dbReference>
<name>A0A562QG89_9BACI</name>
<comment type="similarity">
    <text evidence="8">Belongs to the FtsQ/DivIB family. DivIB subfamily.</text>
</comment>
<dbReference type="InterPro" id="IPR034746">
    <property type="entry name" value="POTRA"/>
</dbReference>
<evidence type="ECO:0000256" key="6">
    <source>
        <dbReference type="ARBA" id="ARBA00023136"/>
    </source>
</evidence>
<evidence type="ECO:0000313" key="11">
    <source>
        <dbReference type="Proteomes" id="UP000315711"/>
    </source>
</evidence>
<evidence type="ECO:0000256" key="7">
    <source>
        <dbReference type="ARBA" id="ARBA00023306"/>
    </source>
</evidence>